<proteinExistence type="inferred from homology"/>
<evidence type="ECO:0000256" key="5">
    <source>
        <dbReference type="ARBA" id="ARBA00022833"/>
    </source>
</evidence>
<dbReference type="EMBL" id="FOKA01000018">
    <property type="protein sequence ID" value="SFB37464.1"/>
    <property type="molecule type" value="Genomic_DNA"/>
</dbReference>
<comment type="cofactor">
    <cofactor evidence="7">
        <name>Zn(2+)</name>
        <dbReference type="ChEBI" id="CHEBI:29105"/>
    </cofactor>
    <text evidence="7">Binds 1 zinc ion.</text>
</comment>
<keyword evidence="10" id="KW-1185">Reference proteome</keyword>
<dbReference type="Proteomes" id="UP000199012">
    <property type="component" value="Unassembled WGS sequence"/>
</dbReference>
<dbReference type="AlphaFoldDB" id="A0A1I1AHI6"/>
<dbReference type="GO" id="GO:0006508">
    <property type="term" value="P:proteolysis"/>
    <property type="evidence" value="ECO:0007669"/>
    <property type="project" value="UniProtKB-KW"/>
</dbReference>
<evidence type="ECO:0000313" key="9">
    <source>
        <dbReference type="EMBL" id="SFB37464.1"/>
    </source>
</evidence>
<keyword evidence="5 7" id="KW-0862">Zinc</keyword>
<dbReference type="GO" id="GO:0004222">
    <property type="term" value="F:metalloendopeptidase activity"/>
    <property type="evidence" value="ECO:0007669"/>
    <property type="project" value="InterPro"/>
</dbReference>
<dbReference type="Pfam" id="PF01432">
    <property type="entry name" value="Peptidase_M3"/>
    <property type="match status" value="1"/>
</dbReference>
<evidence type="ECO:0000256" key="4">
    <source>
        <dbReference type="ARBA" id="ARBA00022801"/>
    </source>
</evidence>
<organism evidence="9 10">
    <name type="scientific">Cellulomonas marina</name>
    <dbReference type="NCBI Taxonomy" id="988821"/>
    <lineage>
        <taxon>Bacteria</taxon>
        <taxon>Bacillati</taxon>
        <taxon>Actinomycetota</taxon>
        <taxon>Actinomycetes</taxon>
        <taxon>Micrococcales</taxon>
        <taxon>Cellulomonadaceae</taxon>
        <taxon>Cellulomonas</taxon>
    </lineage>
</organism>
<keyword evidence="4 7" id="KW-0378">Hydrolase</keyword>
<keyword evidence="6 7" id="KW-0482">Metalloprotease</keyword>
<keyword evidence="2 7" id="KW-0645">Protease</keyword>
<evidence type="ECO:0000256" key="6">
    <source>
        <dbReference type="ARBA" id="ARBA00023049"/>
    </source>
</evidence>
<accession>A0A1I1AHI6</accession>
<sequence length="649" mass="71997">MRRPAVIVGRMADLAPLALPADDWHTWLEERGRGQLRVAAERVDALRAGPRGDVTLLGTWDEASLALANARAACSLLASVHPDPAVMELAETIETEASAFDTDLHLDAEVHAALASVPVDGLDADARRVLDETLRDFRRAGVDRPAEDRERLRGLDQRLTDLALTFSRNIRDGRRVTRVPAAALAGLPDDFVAAHPADADGTVAISTDYPDTHPFLTFAHDDAARRAVATSFLSLAWPENDVVLAELLRLRHEKATLLGYASWPDLDAEITMIRTGDAIGDFVDRITAAAGPAAERELAVLQERAAADLAGGAVPVDVSSWRYWFEAVRREQYGVDAQTVRRYFDFPRVRDGLLTVTGRLFGLTWTPVPGDEARTWHEDVTTYDVALDGEVLGRIHLDLHPRERKYNHAAQFDLVPGVLDRQLPEGVLVCNFPRGLMDHDDVVTLFHEFGHLLHHVLAGRQRWVRFSGVATERDFVEAPSQMLEEWAWDAAVLRTFAVDADGAPIPADLVAAMRRADEFGKALLARTQMFYAAVSLRLHLERPEDLTARVLELQREHSLLAPLPGTHFHTGFGHLEGYTSAYYTYMWSLVIAKDMFTAFDADDLFAAGPAQRYRDRVLAPGGSRDAVDLVEDLLGRPYDDRAFTRWLAG</sequence>
<dbReference type="SUPFAM" id="SSF55486">
    <property type="entry name" value="Metalloproteases ('zincins'), catalytic domain"/>
    <property type="match status" value="1"/>
</dbReference>
<dbReference type="InterPro" id="IPR024077">
    <property type="entry name" value="Neurolysin/TOP_dom2"/>
</dbReference>
<comment type="similarity">
    <text evidence="1 7">Belongs to the peptidase M3 family.</text>
</comment>
<evidence type="ECO:0000256" key="7">
    <source>
        <dbReference type="RuleBase" id="RU003435"/>
    </source>
</evidence>
<evidence type="ECO:0000256" key="3">
    <source>
        <dbReference type="ARBA" id="ARBA00022723"/>
    </source>
</evidence>
<dbReference type="GO" id="GO:0046872">
    <property type="term" value="F:metal ion binding"/>
    <property type="evidence" value="ECO:0007669"/>
    <property type="project" value="UniProtKB-UniRule"/>
</dbReference>
<reference evidence="9 10" key="1">
    <citation type="submission" date="2016-10" db="EMBL/GenBank/DDBJ databases">
        <authorList>
            <person name="de Groot N.N."/>
        </authorList>
    </citation>
    <scope>NUCLEOTIDE SEQUENCE [LARGE SCALE GENOMIC DNA]</scope>
    <source>
        <strain evidence="9 10">CGMCC 4.6945</strain>
    </source>
</reference>
<keyword evidence="3 7" id="KW-0479">Metal-binding</keyword>
<dbReference type="STRING" id="988821.SAMN05421867_11862"/>
<dbReference type="InterPro" id="IPR001567">
    <property type="entry name" value="Pept_M3A_M3B_dom"/>
</dbReference>
<evidence type="ECO:0000256" key="2">
    <source>
        <dbReference type="ARBA" id="ARBA00022670"/>
    </source>
</evidence>
<dbReference type="PANTHER" id="PTHR11804">
    <property type="entry name" value="PROTEASE M3 THIMET OLIGOPEPTIDASE-RELATED"/>
    <property type="match status" value="1"/>
</dbReference>
<protein>
    <submittedName>
        <fullName evidence="9">Thimet oligopeptidase</fullName>
    </submittedName>
</protein>
<evidence type="ECO:0000256" key="1">
    <source>
        <dbReference type="ARBA" id="ARBA00006040"/>
    </source>
</evidence>
<name>A0A1I1AHI6_9CELL</name>
<evidence type="ECO:0000259" key="8">
    <source>
        <dbReference type="Pfam" id="PF01432"/>
    </source>
</evidence>
<feature type="domain" description="Peptidase M3A/M3B catalytic" evidence="8">
    <location>
        <begin position="217"/>
        <end position="645"/>
    </location>
</feature>
<dbReference type="InterPro" id="IPR045090">
    <property type="entry name" value="Pept_M3A_M3B"/>
</dbReference>
<dbReference type="Gene3D" id="1.10.1370.10">
    <property type="entry name" value="Neurolysin, domain 3"/>
    <property type="match status" value="1"/>
</dbReference>
<evidence type="ECO:0000313" key="10">
    <source>
        <dbReference type="Proteomes" id="UP000199012"/>
    </source>
</evidence>
<dbReference type="PANTHER" id="PTHR11804:SF84">
    <property type="entry name" value="SACCHAROLYSIN"/>
    <property type="match status" value="1"/>
</dbReference>
<dbReference type="Gene3D" id="3.40.390.10">
    <property type="entry name" value="Collagenase (Catalytic Domain)"/>
    <property type="match status" value="1"/>
</dbReference>
<dbReference type="CDD" id="cd06455">
    <property type="entry name" value="M3A_TOP"/>
    <property type="match status" value="1"/>
</dbReference>
<gene>
    <name evidence="9" type="ORF">SAMN05421867_11862</name>
</gene>
<dbReference type="GO" id="GO:0006518">
    <property type="term" value="P:peptide metabolic process"/>
    <property type="evidence" value="ECO:0007669"/>
    <property type="project" value="TreeGrafter"/>
</dbReference>
<dbReference type="InterPro" id="IPR024079">
    <property type="entry name" value="MetalloPept_cat_dom_sf"/>
</dbReference>